<evidence type="ECO:0000259" key="1">
    <source>
        <dbReference type="Pfam" id="PF01370"/>
    </source>
</evidence>
<dbReference type="Pfam" id="PF03446">
    <property type="entry name" value="NAD_binding_2"/>
    <property type="match status" value="1"/>
</dbReference>
<accession>A0A6L9E7Y2</accession>
<dbReference type="GO" id="GO:0004029">
    <property type="term" value="F:aldehyde dehydrogenase (NAD+) activity"/>
    <property type="evidence" value="ECO:0007669"/>
    <property type="project" value="TreeGrafter"/>
</dbReference>
<dbReference type="InterPro" id="IPR051783">
    <property type="entry name" value="NAD(P)-dependent_oxidoreduct"/>
</dbReference>
<organism evidence="3 4">
    <name type="scientific">Poritiphilus flavus</name>
    <dbReference type="NCBI Taxonomy" id="2697053"/>
    <lineage>
        <taxon>Bacteria</taxon>
        <taxon>Pseudomonadati</taxon>
        <taxon>Bacteroidota</taxon>
        <taxon>Flavobacteriia</taxon>
        <taxon>Flavobacteriales</taxon>
        <taxon>Flavobacteriaceae</taxon>
        <taxon>Poritiphilus</taxon>
    </lineage>
</organism>
<dbReference type="AlphaFoldDB" id="A0A6L9E7Y2"/>
<dbReference type="PANTHER" id="PTHR48079">
    <property type="entry name" value="PROTEIN YEEZ"/>
    <property type="match status" value="1"/>
</dbReference>
<dbReference type="Gene3D" id="3.40.50.720">
    <property type="entry name" value="NAD(P)-binding Rossmann-like Domain"/>
    <property type="match status" value="1"/>
</dbReference>
<dbReference type="CDD" id="cd05266">
    <property type="entry name" value="SDR_a4"/>
    <property type="match status" value="1"/>
</dbReference>
<dbReference type="Pfam" id="PF01370">
    <property type="entry name" value="Epimerase"/>
    <property type="match status" value="1"/>
</dbReference>
<dbReference type="SUPFAM" id="SSF51735">
    <property type="entry name" value="NAD(P)-binding Rossmann-fold domains"/>
    <property type="match status" value="1"/>
</dbReference>
<dbReference type="EMBL" id="WXYO01000001">
    <property type="protein sequence ID" value="NAS10718.1"/>
    <property type="molecule type" value="Genomic_DNA"/>
</dbReference>
<feature type="domain" description="NAD-dependent epimerase/dehydratase" evidence="1">
    <location>
        <begin position="89"/>
        <end position="203"/>
    </location>
</feature>
<feature type="domain" description="6-phosphogluconate dehydrogenase NADP-binding" evidence="2">
    <location>
        <begin position="5"/>
        <end position="76"/>
    </location>
</feature>
<dbReference type="InterPro" id="IPR001509">
    <property type="entry name" value="Epimerase_deHydtase"/>
</dbReference>
<proteinExistence type="predicted"/>
<dbReference type="PANTHER" id="PTHR48079:SF6">
    <property type="entry name" value="NAD(P)-BINDING DOMAIN-CONTAINING PROTEIN-RELATED"/>
    <property type="match status" value="1"/>
</dbReference>
<name>A0A6L9E7Y2_9FLAO</name>
<dbReference type="InterPro" id="IPR006115">
    <property type="entry name" value="6PGDH_NADP-bd"/>
</dbReference>
<comment type="caution">
    <text evidence="3">The sequence shown here is derived from an EMBL/GenBank/DDBJ whole genome shotgun (WGS) entry which is preliminary data.</text>
</comment>
<evidence type="ECO:0000313" key="4">
    <source>
        <dbReference type="Proteomes" id="UP000475249"/>
    </source>
</evidence>
<gene>
    <name evidence="3" type="ORF">GTQ38_01810</name>
</gene>
<sequence length="268" mass="29161">MSEAIGILGCGWLGFPLAKTLVQKGYTVKGSTTSPAKTAQLKESGIIPYIIKLEEDSIEGNPEFFEGLKTIVINVPPGLRGGSSSNYVSKIIQLAKALRTSGVSQLIFVSSTSVYGDLHGEVTEDSVPRPVTASGKQLLETEGILMEDAHFKTTVVRFGGLIGPNRHPASMLSGKMDLKNGEDPVNLIHLDDAIHMIVTILEEGYWNDLFNGVYPDHPAKRDYYTSEALKRGLEPPKYVEKSGKIPGKSVKSRNFLNKKGSFLTPIRS</sequence>
<dbReference type="GO" id="GO:0050661">
    <property type="term" value="F:NADP binding"/>
    <property type="evidence" value="ECO:0007669"/>
    <property type="project" value="InterPro"/>
</dbReference>
<protein>
    <submittedName>
        <fullName evidence="3">NAD(P)H-binding protein</fullName>
    </submittedName>
</protein>
<dbReference type="GO" id="GO:0005737">
    <property type="term" value="C:cytoplasm"/>
    <property type="evidence" value="ECO:0007669"/>
    <property type="project" value="TreeGrafter"/>
</dbReference>
<dbReference type="RefSeq" id="WP_161433513.1">
    <property type="nucleotide sequence ID" value="NZ_WXYO01000001.1"/>
</dbReference>
<reference evidence="3 4" key="1">
    <citation type="submission" date="2020-01" db="EMBL/GenBank/DDBJ databases">
        <title>Bacteria diversity of Porities sp.</title>
        <authorList>
            <person name="Wang G."/>
        </authorList>
    </citation>
    <scope>NUCLEOTIDE SEQUENCE [LARGE SCALE GENOMIC DNA]</scope>
    <source>
        <strain evidence="3 4">R33</strain>
    </source>
</reference>
<dbReference type="InterPro" id="IPR036291">
    <property type="entry name" value="NAD(P)-bd_dom_sf"/>
</dbReference>
<keyword evidence="4" id="KW-1185">Reference proteome</keyword>
<evidence type="ECO:0000313" key="3">
    <source>
        <dbReference type="EMBL" id="NAS10718.1"/>
    </source>
</evidence>
<evidence type="ECO:0000259" key="2">
    <source>
        <dbReference type="Pfam" id="PF03446"/>
    </source>
</evidence>
<dbReference type="Proteomes" id="UP000475249">
    <property type="component" value="Unassembled WGS sequence"/>
</dbReference>